<dbReference type="AlphaFoldDB" id="A0A5A7QCY1"/>
<organism evidence="1 2">
    <name type="scientific">Striga asiatica</name>
    <name type="common">Asiatic witchweed</name>
    <name type="synonym">Buchnera asiatica</name>
    <dbReference type="NCBI Taxonomy" id="4170"/>
    <lineage>
        <taxon>Eukaryota</taxon>
        <taxon>Viridiplantae</taxon>
        <taxon>Streptophyta</taxon>
        <taxon>Embryophyta</taxon>
        <taxon>Tracheophyta</taxon>
        <taxon>Spermatophyta</taxon>
        <taxon>Magnoliopsida</taxon>
        <taxon>eudicotyledons</taxon>
        <taxon>Gunneridae</taxon>
        <taxon>Pentapetalae</taxon>
        <taxon>asterids</taxon>
        <taxon>lamiids</taxon>
        <taxon>Lamiales</taxon>
        <taxon>Orobanchaceae</taxon>
        <taxon>Buchnereae</taxon>
        <taxon>Striga</taxon>
    </lineage>
</organism>
<evidence type="ECO:0000313" key="2">
    <source>
        <dbReference type="Proteomes" id="UP000325081"/>
    </source>
</evidence>
<comment type="caution">
    <text evidence="1">The sequence shown here is derived from an EMBL/GenBank/DDBJ whole genome shotgun (WGS) entry which is preliminary data.</text>
</comment>
<gene>
    <name evidence="1" type="ORF">STAS_20016</name>
</gene>
<protein>
    <submittedName>
        <fullName evidence="1">Major facilitator superfamily protein</fullName>
    </submittedName>
</protein>
<accession>A0A5A7QCY1</accession>
<sequence length="108" mass="12594">MATVYEPIRVVNMFGAQNVEAVGMQYRAKAFARPEGINDTYMSTESYKLRRRLLLPSSFFPIINMLGVKHVEKDLFRGKFVLKFRFNAKNTENKMKNGEQMYADVLFK</sequence>
<dbReference type="Proteomes" id="UP000325081">
    <property type="component" value="Unassembled WGS sequence"/>
</dbReference>
<dbReference type="EMBL" id="BKCP01006515">
    <property type="protein sequence ID" value="GER43183.1"/>
    <property type="molecule type" value="Genomic_DNA"/>
</dbReference>
<reference evidence="2" key="1">
    <citation type="journal article" date="2019" name="Curr. Biol.">
        <title>Genome Sequence of Striga asiatica Provides Insight into the Evolution of Plant Parasitism.</title>
        <authorList>
            <person name="Yoshida S."/>
            <person name="Kim S."/>
            <person name="Wafula E.K."/>
            <person name="Tanskanen J."/>
            <person name="Kim Y.M."/>
            <person name="Honaas L."/>
            <person name="Yang Z."/>
            <person name="Spallek T."/>
            <person name="Conn C.E."/>
            <person name="Ichihashi Y."/>
            <person name="Cheong K."/>
            <person name="Cui S."/>
            <person name="Der J.P."/>
            <person name="Gundlach H."/>
            <person name="Jiao Y."/>
            <person name="Hori C."/>
            <person name="Ishida J.K."/>
            <person name="Kasahara H."/>
            <person name="Kiba T."/>
            <person name="Kim M.S."/>
            <person name="Koo N."/>
            <person name="Laohavisit A."/>
            <person name="Lee Y.H."/>
            <person name="Lumba S."/>
            <person name="McCourt P."/>
            <person name="Mortimer J.C."/>
            <person name="Mutuku J.M."/>
            <person name="Nomura T."/>
            <person name="Sasaki-Sekimoto Y."/>
            <person name="Seto Y."/>
            <person name="Wang Y."/>
            <person name="Wakatake T."/>
            <person name="Sakakibara H."/>
            <person name="Demura T."/>
            <person name="Yamaguchi S."/>
            <person name="Yoneyama K."/>
            <person name="Manabe R.I."/>
            <person name="Nelson D.C."/>
            <person name="Schulman A.H."/>
            <person name="Timko M.P."/>
            <person name="dePamphilis C.W."/>
            <person name="Choi D."/>
            <person name="Shirasu K."/>
        </authorList>
    </citation>
    <scope>NUCLEOTIDE SEQUENCE [LARGE SCALE GENOMIC DNA]</scope>
    <source>
        <strain evidence="2">cv. UVA1</strain>
    </source>
</reference>
<evidence type="ECO:0000313" key="1">
    <source>
        <dbReference type="EMBL" id="GER43183.1"/>
    </source>
</evidence>
<name>A0A5A7QCY1_STRAF</name>
<proteinExistence type="predicted"/>
<keyword evidence="2" id="KW-1185">Reference proteome</keyword>